<evidence type="ECO:0000313" key="3">
    <source>
        <dbReference type="RefSeq" id="XP_016450571.1"/>
    </source>
</evidence>
<feature type="domain" description="Tf2-1-like SH3-like" evidence="1">
    <location>
        <begin position="30"/>
        <end position="70"/>
    </location>
</feature>
<dbReference type="Pfam" id="PF24626">
    <property type="entry name" value="SH3_Tf2-1"/>
    <property type="match status" value="1"/>
</dbReference>
<dbReference type="PANTHER" id="PTHR46148">
    <property type="entry name" value="CHROMO DOMAIN-CONTAINING PROTEIN"/>
    <property type="match status" value="1"/>
</dbReference>
<evidence type="ECO:0000313" key="2">
    <source>
        <dbReference type="Proteomes" id="UP000790787"/>
    </source>
</evidence>
<reference evidence="2" key="1">
    <citation type="journal article" date="2014" name="Nat. Commun.">
        <title>The tobacco genome sequence and its comparison with those of tomato and potato.</title>
        <authorList>
            <person name="Sierro N."/>
            <person name="Battey J.N."/>
            <person name="Ouadi S."/>
            <person name="Bakaher N."/>
            <person name="Bovet L."/>
            <person name="Willig A."/>
            <person name="Goepfert S."/>
            <person name="Peitsch M.C."/>
            <person name="Ivanov N.V."/>
        </authorList>
    </citation>
    <scope>NUCLEOTIDE SEQUENCE [LARGE SCALE GENOMIC DNA]</scope>
</reference>
<dbReference type="Proteomes" id="UP000790787">
    <property type="component" value="Chromosome 2"/>
</dbReference>
<proteinExistence type="predicted"/>
<dbReference type="PANTHER" id="PTHR46148:SF60">
    <property type="entry name" value="CHROMO DOMAIN-CONTAINING PROTEIN"/>
    <property type="match status" value="1"/>
</dbReference>
<dbReference type="AlphaFoldDB" id="A0A1S3YEA1"/>
<name>A0A1S3YEA1_TOBAC</name>
<reference evidence="3" key="2">
    <citation type="submission" date="2025-08" db="UniProtKB">
        <authorList>
            <consortium name="RefSeq"/>
        </authorList>
    </citation>
    <scope>IDENTIFICATION</scope>
    <source>
        <tissue evidence="3">Leaf</tissue>
    </source>
</reference>
<keyword evidence="2" id="KW-1185">Reference proteome</keyword>
<dbReference type="OrthoDB" id="1633836at2759"/>
<dbReference type="PaxDb" id="4097-A0A1S3YEA1"/>
<gene>
    <name evidence="3" type="primary">LOC107775359</name>
</gene>
<dbReference type="STRING" id="4097.A0A1S3YEA1"/>
<organism evidence="2 3">
    <name type="scientific">Nicotiana tabacum</name>
    <name type="common">Common tobacco</name>
    <dbReference type="NCBI Taxonomy" id="4097"/>
    <lineage>
        <taxon>Eukaryota</taxon>
        <taxon>Viridiplantae</taxon>
        <taxon>Streptophyta</taxon>
        <taxon>Embryophyta</taxon>
        <taxon>Tracheophyta</taxon>
        <taxon>Spermatophyta</taxon>
        <taxon>Magnoliopsida</taxon>
        <taxon>eudicotyledons</taxon>
        <taxon>Gunneridae</taxon>
        <taxon>Pentapetalae</taxon>
        <taxon>asterids</taxon>
        <taxon>lamiids</taxon>
        <taxon>Solanales</taxon>
        <taxon>Solanaceae</taxon>
        <taxon>Nicotianoideae</taxon>
        <taxon>Nicotianeae</taxon>
        <taxon>Nicotiana</taxon>
    </lineage>
</organism>
<dbReference type="InterPro" id="IPR056924">
    <property type="entry name" value="SH3_Tf2-1"/>
</dbReference>
<sequence length="127" mass="14947">MWLYGGRDDTFESFFYEGRDENWEEIQVGSRFIGPFEVLERVKEVAYKFALTPSLFGVHPVFHVSMLRKYNEDKSNVVDFNTMQINENLTYIEEVIAIIDRQVRMLRSMKVSSVKVLWKGQPSKEAI</sequence>
<dbReference type="GeneID" id="107775359"/>
<dbReference type="KEGG" id="nta:107775359"/>
<evidence type="ECO:0000259" key="1">
    <source>
        <dbReference type="Pfam" id="PF24626"/>
    </source>
</evidence>
<dbReference type="RefSeq" id="XP_016450571.1">
    <property type="nucleotide sequence ID" value="XM_016595085.1"/>
</dbReference>
<protein>
    <submittedName>
        <fullName evidence="3">Uncharacterized protein LOC107775359</fullName>
    </submittedName>
</protein>
<accession>A0A1S3YEA1</accession>